<name>M7BNR1_CHEMY</name>
<accession>M7BNR1</accession>
<organism evidence="2 3">
    <name type="scientific">Chelonia mydas</name>
    <name type="common">Green sea-turtle</name>
    <name type="synonym">Chelonia agassizi</name>
    <dbReference type="NCBI Taxonomy" id="8469"/>
    <lineage>
        <taxon>Eukaryota</taxon>
        <taxon>Metazoa</taxon>
        <taxon>Chordata</taxon>
        <taxon>Craniata</taxon>
        <taxon>Vertebrata</taxon>
        <taxon>Euteleostomi</taxon>
        <taxon>Archelosauria</taxon>
        <taxon>Testudinata</taxon>
        <taxon>Testudines</taxon>
        <taxon>Cryptodira</taxon>
        <taxon>Durocryptodira</taxon>
        <taxon>Americhelydia</taxon>
        <taxon>Chelonioidea</taxon>
        <taxon>Cheloniidae</taxon>
        <taxon>Chelonia</taxon>
    </lineage>
</organism>
<proteinExistence type="predicted"/>
<evidence type="ECO:0000313" key="3">
    <source>
        <dbReference type="Proteomes" id="UP000031443"/>
    </source>
</evidence>
<evidence type="ECO:0000256" key="1">
    <source>
        <dbReference type="SAM" id="MobiDB-lite"/>
    </source>
</evidence>
<dbReference type="EMBL" id="KB518361">
    <property type="protein sequence ID" value="EMP38879.1"/>
    <property type="molecule type" value="Genomic_DNA"/>
</dbReference>
<gene>
    <name evidence="2" type="ORF">UY3_03919</name>
</gene>
<dbReference type="Proteomes" id="UP000031443">
    <property type="component" value="Unassembled WGS sequence"/>
</dbReference>
<feature type="compositionally biased region" description="Basic and acidic residues" evidence="1">
    <location>
        <begin position="76"/>
        <end position="87"/>
    </location>
</feature>
<evidence type="ECO:0000313" key="2">
    <source>
        <dbReference type="EMBL" id="EMP38879.1"/>
    </source>
</evidence>
<protein>
    <submittedName>
        <fullName evidence="2">Uncharacterized protein</fullName>
    </submittedName>
</protein>
<keyword evidence="3" id="KW-1185">Reference proteome</keyword>
<feature type="compositionally biased region" description="Polar residues" evidence="1">
    <location>
        <begin position="100"/>
        <end position="112"/>
    </location>
</feature>
<feature type="region of interest" description="Disordered" evidence="1">
    <location>
        <begin position="76"/>
        <end position="123"/>
    </location>
</feature>
<sequence>MARKLCMLPHPQAPPLQLPLERVRAGAGSCRGFWEPCGADPNPAPQLEHHSGAETHDQLESILEKVSVSTNNIHAKAEASEKRDQHSRGQFSRASEDLLNRSQSALHSTPVLNRNERSKQRSVDTTVYKYSAPVLLSSTIVPYPANCPCHTLRVQVRPPRAAQGIGPRLLLGASHIGRCPGPPQQQMMQLAVGPSKQLASKPLQQRPVWLSPGPFKQVAPGPAAWAALGSATPAAAEVTEAAGIHDFRNLRDKHRALHLISTEAVMVECK</sequence>
<reference evidence="3" key="1">
    <citation type="journal article" date="2013" name="Nat. Genet.">
        <title>The draft genomes of soft-shell turtle and green sea turtle yield insights into the development and evolution of the turtle-specific body plan.</title>
        <authorList>
            <person name="Wang Z."/>
            <person name="Pascual-Anaya J."/>
            <person name="Zadissa A."/>
            <person name="Li W."/>
            <person name="Niimura Y."/>
            <person name="Huang Z."/>
            <person name="Li C."/>
            <person name="White S."/>
            <person name="Xiong Z."/>
            <person name="Fang D."/>
            <person name="Wang B."/>
            <person name="Ming Y."/>
            <person name="Chen Y."/>
            <person name="Zheng Y."/>
            <person name="Kuraku S."/>
            <person name="Pignatelli M."/>
            <person name="Herrero J."/>
            <person name="Beal K."/>
            <person name="Nozawa M."/>
            <person name="Li Q."/>
            <person name="Wang J."/>
            <person name="Zhang H."/>
            <person name="Yu L."/>
            <person name="Shigenobu S."/>
            <person name="Wang J."/>
            <person name="Liu J."/>
            <person name="Flicek P."/>
            <person name="Searle S."/>
            <person name="Wang J."/>
            <person name="Kuratani S."/>
            <person name="Yin Y."/>
            <person name="Aken B."/>
            <person name="Zhang G."/>
            <person name="Irie N."/>
        </authorList>
    </citation>
    <scope>NUCLEOTIDE SEQUENCE [LARGE SCALE GENOMIC DNA]</scope>
</reference>
<dbReference type="AlphaFoldDB" id="M7BNR1"/>